<evidence type="ECO:0000256" key="7">
    <source>
        <dbReference type="RuleBase" id="RU003954"/>
    </source>
</evidence>
<evidence type="ECO:0000256" key="3">
    <source>
        <dbReference type="ARBA" id="ARBA00022808"/>
    </source>
</evidence>
<dbReference type="Gene3D" id="1.10.275.10">
    <property type="entry name" value="Fumarase/aspartase (N-terminal domain)"/>
    <property type="match status" value="1"/>
</dbReference>
<dbReference type="PANTHER" id="PTHR10362">
    <property type="entry name" value="HISTIDINE AMMONIA-LYASE"/>
    <property type="match status" value="1"/>
</dbReference>
<accession>A0A1C6IWB3</accession>
<comment type="subcellular location">
    <subcellularLocation>
        <location evidence="6 9">Cytoplasm</location>
    </subcellularLocation>
</comment>
<organism evidence="10">
    <name type="scientific">uncultured Anaerotruncus sp</name>
    <dbReference type="NCBI Taxonomy" id="905011"/>
    <lineage>
        <taxon>Bacteria</taxon>
        <taxon>Bacillati</taxon>
        <taxon>Bacillota</taxon>
        <taxon>Clostridia</taxon>
        <taxon>Eubacteriales</taxon>
        <taxon>Oscillospiraceae</taxon>
        <taxon>Anaerotruncus</taxon>
        <taxon>environmental samples</taxon>
    </lineage>
</organism>
<dbReference type="Pfam" id="PF00221">
    <property type="entry name" value="Lyase_aromatic"/>
    <property type="match status" value="1"/>
</dbReference>
<keyword evidence="6" id="KW-0963">Cytoplasm</keyword>
<dbReference type="GO" id="GO:0004397">
    <property type="term" value="F:histidine ammonia-lyase activity"/>
    <property type="evidence" value="ECO:0007669"/>
    <property type="project" value="UniProtKB-UniRule"/>
</dbReference>
<dbReference type="PROSITE" id="PS00488">
    <property type="entry name" value="PAL_HISTIDASE"/>
    <property type="match status" value="1"/>
</dbReference>
<feature type="cross-link" description="5-imidazolinone (Ala-Gly)" evidence="6">
    <location>
        <begin position="150"/>
        <end position="152"/>
    </location>
</feature>
<evidence type="ECO:0000256" key="2">
    <source>
        <dbReference type="ARBA" id="ARBA00012994"/>
    </source>
</evidence>
<protein>
    <recommendedName>
        <fullName evidence="2 6">Histidine ammonia-lyase</fullName>
        <shortName evidence="6">Histidase</shortName>
        <ecNumber evidence="2 6">4.3.1.3</ecNumber>
    </recommendedName>
</protein>
<feature type="modified residue" description="2,3-didehydroalanine (Ser)" evidence="6">
    <location>
        <position position="151"/>
    </location>
</feature>
<evidence type="ECO:0000256" key="9">
    <source>
        <dbReference type="RuleBase" id="RU004480"/>
    </source>
</evidence>
<dbReference type="EC" id="4.3.1.3" evidence="2 6"/>
<dbReference type="EMBL" id="FMHG01000001">
    <property type="protein sequence ID" value="SCJ74134.1"/>
    <property type="molecule type" value="Genomic_DNA"/>
</dbReference>
<dbReference type="InterPro" id="IPR024083">
    <property type="entry name" value="Fumarase/histidase_N"/>
</dbReference>
<dbReference type="InterPro" id="IPR022313">
    <property type="entry name" value="Phe/His_NH3-lyase_AS"/>
</dbReference>
<dbReference type="InterPro" id="IPR005921">
    <property type="entry name" value="HutH"/>
</dbReference>
<dbReference type="AlphaFoldDB" id="A0A1C6IWB3"/>
<dbReference type="GO" id="GO:0005737">
    <property type="term" value="C:cytoplasm"/>
    <property type="evidence" value="ECO:0007669"/>
    <property type="project" value="UniProtKB-SubCell"/>
</dbReference>
<dbReference type="GO" id="GO:0019556">
    <property type="term" value="P:L-histidine catabolic process to glutamate and formamide"/>
    <property type="evidence" value="ECO:0007669"/>
    <property type="project" value="UniProtKB-UniPathway"/>
</dbReference>
<dbReference type="SUPFAM" id="SSF48557">
    <property type="entry name" value="L-aspartase-like"/>
    <property type="match status" value="1"/>
</dbReference>
<evidence type="ECO:0000256" key="4">
    <source>
        <dbReference type="ARBA" id="ARBA00023239"/>
    </source>
</evidence>
<gene>
    <name evidence="10" type="primary">hutH_1</name>
    <name evidence="6" type="synonym">hutH</name>
    <name evidence="10" type="ORF">SAMEA3545359_01731</name>
</gene>
<dbReference type="FunFam" id="1.20.200.10:FF:000003">
    <property type="entry name" value="Histidine ammonia-lyase"/>
    <property type="match status" value="1"/>
</dbReference>
<dbReference type="Gene3D" id="1.20.200.10">
    <property type="entry name" value="Fumarase/aspartase (Central domain)"/>
    <property type="match status" value="1"/>
</dbReference>
<dbReference type="InterPro" id="IPR008948">
    <property type="entry name" value="L-Aspartase-like"/>
</dbReference>
<comment type="pathway">
    <text evidence="1 6 8">Amino-acid degradation; L-histidine degradation into L-glutamate; N-formimidoyl-L-glutamate from L-histidine: step 1/3.</text>
</comment>
<dbReference type="NCBIfam" id="NF006871">
    <property type="entry name" value="PRK09367.1"/>
    <property type="match status" value="1"/>
</dbReference>
<dbReference type="NCBIfam" id="TIGR01225">
    <property type="entry name" value="hutH"/>
    <property type="match status" value="1"/>
</dbReference>
<proteinExistence type="inferred from homology"/>
<dbReference type="HAMAP" id="MF_00229">
    <property type="entry name" value="His_ammonia_lyase"/>
    <property type="match status" value="1"/>
</dbReference>
<dbReference type="InterPro" id="IPR001106">
    <property type="entry name" value="Aromatic_Lyase"/>
</dbReference>
<keyword evidence="4 6" id="KW-0456">Lyase</keyword>
<reference evidence="10" key="1">
    <citation type="submission" date="2015-09" db="EMBL/GenBank/DDBJ databases">
        <authorList>
            <consortium name="Pathogen Informatics"/>
        </authorList>
    </citation>
    <scope>NUCLEOTIDE SEQUENCE</scope>
    <source>
        <strain evidence="10">2789STDY5834896</strain>
    </source>
</reference>
<dbReference type="CDD" id="cd00332">
    <property type="entry name" value="PAL-HAL"/>
    <property type="match status" value="1"/>
</dbReference>
<keyword evidence="3 6" id="KW-0369">Histidine metabolism</keyword>
<evidence type="ECO:0000256" key="8">
    <source>
        <dbReference type="RuleBase" id="RU004479"/>
    </source>
</evidence>
<evidence type="ECO:0000256" key="5">
    <source>
        <dbReference type="ARBA" id="ARBA00049269"/>
    </source>
</evidence>
<evidence type="ECO:0000256" key="6">
    <source>
        <dbReference type="HAMAP-Rule" id="MF_00229"/>
    </source>
</evidence>
<evidence type="ECO:0000313" key="10">
    <source>
        <dbReference type="EMBL" id="SCJ74134.1"/>
    </source>
</evidence>
<sequence length="515" mass="55266">MCKHPEEIKEIEIDGHHLSIEQLVAVARFGAKVRVSGEAIARMERSREMVEQIIDEGRVAYGVSTGFGEFSKVSVDKESMALLQNNLIVSHCTAVGDPFPEEVVRGMMLLRANALCVGNSGIRPALVCTLIDMVNAGVHPIVPQKGSLGASGDLAPLAHMVLVLLGKGEAVYGGQRMGGAAAMQSAGLPTYTLLAKEGLALINGTQAMTAVGALSYYDTLRAAQLADITCALSMEALTALKNAFDPRIHQLRPHPGQMLVAKNIRLLTEGSEILEKSQDLRVQDAYAIRCVPQVHGAIRGALDHVRQVIEVELNAVTDNPILFLEDGAVISGGNFHGEPLALAMDYLGIAAAEIANISERRLERLVNPALSEGLPAFLTPHGGLNSGYMICQYAAASMVSENKVLAHPASVDSIPSSANQEDHVSMGTTAARKSADIVQNTLSVLAFELMAAVQGVDFRDGKQAPVTGQIHDLVRREVAFFDTDREIRLDIEKMNQLVRSEKIQKLVFSALPDFA</sequence>
<evidence type="ECO:0000256" key="1">
    <source>
        <dbReference type="ARBA" id="ARBA00005113"/>
    </source>
</evidence>
<comment type="PTM">
    <text evidence="6">Contains an active site 4-methylidene-imidazol-5-one (MIO), which is formed autocatalytically by cyclization and dehydration of residues Ala-Ser-Gly.</text>
</comment>
<dbReference type="FunFam" id="1.10.275.10:FF:000005">
    <property type="entry name" value="Histidine ammonia-lyase"/>
    <property type="match status" value="1"/>
</dbReference>
<comment type="catalytic activity">
    <reaction evidence="5 6 8">
        <text>L-histidine = trans-urocanate + NH4(+)</text>
        <dbReference type="Rhea" id="RHEA:21232"/>
        <dbReference type="ChEBI" id="CHEBI:17771"/>
        <dbReference type="ChEBI" id="CHEBI:28938"/>
        <dbReference type="ChEBI" id="CHEBI:57595"/>
        <dbReference type="EC" id="4.3.1.3"/>
    </reaction>
</comment>
<dbReference type="GO" id="GO:0019557">
    <property type="term" value="P:L-histidine catabolic process to glutamate and formate"/>
    <property type="evidence" value="ECO:0007669"/>
    <property type="project" value="UniProtKB-UniPathway"/>
</dbReference>
<dbReference type="UniPathway" id="UPA00379">
    <property type="reaction ID" value="UER00549"/>
</dbReference>
<name>A0A1C6IWB3_9FIRM</name>
<comment type="similarity">
    <text evidence="6 7">Belongs to the PAL/histidase family.</text>
</comment>